<protein>
    <submittedName>
        <fullName evidence="1">Uncharacterized protein</fullName>
    </submittedName>
</protein>
<gene>
    <name evidence="1" type="ORF">MBJ925_LOCUS11579</name>
</gene>
<comment type="caution">
    <text evidence="1">The sequence shown here is derived from an EMBL/GenBank/DDBJ whole genome shotgun (WGS) entry which is preliminary data.</text>
</comment>
<evidence type="ECO:0000313" key="2">
    <source>
        <dbReference type="Proteomes" id="UP000663824"/>
    </source>
</evidence>
<evidence type="ECO:0000313" key="1">
    <source>
        <dbReference type="EMBL" id="CAF2042214.1"/>
    </source>
</evidence>
<dbReference type="EMBL" id="CAJNRE010005125">
    <property type="protein sequence ID" value="CAF2042214.1"/>
    <property type="molecule type" value="Genomic_DNA"/>
</dbReference>
<dbReference type="Proteomes" id="UP000663824">
    <property type="component" value="Unassembled WGS sequence"/>
</dbReference>
<sequence>MLYINVYCFYSDCYNRKVWIDDHFFVIYLKQAFVATCADGSDTKNTGGATSSDGSGMKSTGDASLIGVEDEKYLHMEHKIILLIVKYLEELMMADVMATGTSTAPVKDKTSGKENW</sequence>
<dbReference type="AlphaFoldDB" id="A0A816NZ85"/>
<reference evidence="1" key="1">
    <citation type="submission" date="2021-02" db="EMBL/GenBank/DDBJ databases">
        <authorList>
            <person name="Nowell W R."/>
        </authorList>
    </citation>
    <scope>NUCLEOTIDE SEQUENCE</scope>
</reference>
<name>A0A816NZ85_9BILA</name>
<proteinExistence type="predicted"/>
<accession>A0A816NZ85</accession>
<organism evidence="1 2">
    <name type="scientific">Rotaria magnacalcarata</name>
    <dbReference type="NCBI Taxonomy" id="392030"/>
    <lineage>
        <taxon>Eukaryota</taxon>
        <taxon>Metazoa</taxon>
        <taxon>Spiralia</taxon>
        <taxon>Gnathifera</taxon>
        <taxon>Rotifera</taxon>
        <taxon>Eurotatoria</taxon>
        <taxon>Bdelloidea</taxon>
        <taxon>Philodinida</taxon>
        <taxon>Philodinidae</taxon>
        <taxon>Rotaria</taxon>
    </lineage>
</organism>